<evidence type="ECO:0000256" key="2">
    <source>
        <dbReference type="ARBA" id="ARBA00022630"/>
    </source>
</evidence>
<feature type="domain" description="Flavodoxin-like" evidence="5">
    <location>
        <begin position="4"/>
        <end position="195"/>
    </location>
</feature>
<dbReference type="PROSITE" id="PS50902">
    <property type="entry name" value="FLAVODOXIN_LIKE"/>
    <property type="match status" value="1"/>
</dbReference>
<dbReference type="InterPro" id="IPR029039">
    <property type="entry name" value="Flavoprotein-like_sf"/>
</dbReference>
<dbReference type="InterPro" id="IPR005025">
    <property type="entry name" value="FMN_Rdtase-like_dom"/>
</dbReference>
<dbReference type="PANTHER" id="PTHR30546">
    <property type="entry name" value="FLAVODOXIN-RELATED PROTEIN WRBA-RELATED"/>
    <property type="match status" value="1"/>
</dbReference>
<dbReference type="PANTHER" id="PTHR30546:SF23">
    <property type="entry name" value="FLAVOPROTEIN-LIKE PROTEIN YCP4-RELATED"/>
    <property type="match status" value="1"/>
</dbReference>
<gene>
    <name evidence="6" type="ORF">C2I19_11510</name>
</gene>
<evidence type="ECO:0000256" key="4">
    <source>
        <dbReference type="ARBA" id="ARBA00029652"/>
    </source>
</evidence>
<sequence>MSKVLILYFSGSGTTHQLAEAIHEGAIEHSSAKLLRIQPEQLAEGRFALSAILPDLLDADAILFGSPTYMGAPAAQFKAFADASSELWWDQALADKIAAGFTVGGNLNGDQQATLNYFAMLASQHGMLWCGLDVAANHGPERLNRFGCQWGVCACNAGGELHPSDLATARHLGRRVARLAGALFARERAEAAAAV</sequence>
<keyword evidence="7" id="KW-1185">Reference proteome</keyword>
<dbReference type="OrthoDB" id="9801479at2"/>
<dbReference type="Proteomes" id="UP000237082">
    <property type="component" value="Unassembled WGS sequence"/>
</dbReference>
<evidence type="ECO:0000313" key="6">
    <source>
        <dbReference type="EMBL" id="POZ61805.1"/>
    </source>
</evidence>
<comment type="cofactor">
    <cofactor evidence="1">
        <name>FMN</name>
        <dbReference type="ChEBI" id="CHEBI:58210"/>
    </cofactor>
</comment>
<proteinExistence type="predicted"/>
<evidence type="ECO:0000256" key="1">
    <source>
        <dbReference type="ARBA" id="ARBA00001917"/>
    </source>
</evidence>
<dbReference type="Pfam" id="PF03358">
    <property type="entry name" value="FMN_red"/>
    <property type="match status" value="1"/>
</dbReference>
<comment type="caution">
    <text evidence="6">The sequence shown here is derived from an EMBL/GenBank/DDBJ whole genome shotgun (WGS) entry which is preliminary data.</text>
</comment>
<protein>
    <recommendedName>
        <fullName evidence="4">Flavoprotein WrbA</fullName>
    </recommendedName>
</protein>
<accession>A0A2S5DFC7</accession>
<reference evidence="7" key="1">
    <citation type="submission" date="2018-02" db="EMBL/GenBank/DDBJ databases">
        <authorList>
            <person name="O'Hara-Hanley K."/>
            <person name="Soby S."/>
        </authorList>
    </citation>
    <scope>NUCLEOTIDE SEQUENCE [LARGE SCALE GENOMIC DNA]</scope>
    <source>
        <strain evidence="7">MWU14-2602</strain>
    </source>
</reference>
<dbReference type="GO" id="GO:0003955">
    <property type="term" value="F:NAD(P)H dehydrogenase (quinone) activity"/>
    <property type="evidence" value="ECO:0007669"/>
    <property type="project" value="TreeGrafter"/>
</dbReference>
<dbReference type="EMBL" id="PQWB01000045">
    <property type="protein sequence ID" value="POZ61805.1"/>
    <property type="molecule type" value="Genomic_DNA"/>
</dbReference>
<evidence type="ECO:0000313" key="7">
    <source>
        <dbReference type="Proteomes" id="UP000237082"/>
    </source>
</evidence>
<keyword evidence="3" id="KW-0288">FMN</keyword>
<name>A0A2S5DFC7_9NEIS</name>
<evidence type="ECO:0000259" key="5">
    <source>
        <dbReference type="PROSITE" id="PS50902"/>
    </source>
</evidence>
<evidence type="ECO:0000256" key="3">
    <source>
        <dbReference type="ARBA" id="ARBA00022643"/>
    </source>
</evidence>
<dbReference type="AlphaFoldDB" id="A0A2S5DFC7"/>
<dbReference type="InterPro" id="IPR008254">
    <property type="entry name" value="Flavodoxin/NO_synth"/>
</dbReference>
<keyword evidence="2" id="KW-0285">Flavoprotein</keyword>
<dbReference type="RefSeq" id="WP_103902841.1">
    <property type="nucleotide sequence ID" value="NZ_PQWB01000045.1"/>
</dbReference>
<dbReference type="Gene3D" id="3.40.50.360">
    <property type="match status" value="1"/>
</dbReference>
<organism evidence="6 7">
    <name type="scientific">Chromobacterium alticapitis</name>
    <dbReference type="NCBI Taxonomy" id="2073169"/>
    <lineage>
        <taxon>Bacteria</taxon>
        <taxon>Pseudomonadati</taxon>
        <taxon>Pseudomonadota</taxon>
        <taxon>Betaproteobacteria</taxon>
        <taxon>Neisseriales</taxon>
        <taxon>Chromobacteriaceae</taxon>
        <taxon>Chromobacterium</taxon>
    </lineage>
</organism>
<dbReference type="GO" id="GO:0010181">
    <property type="term" value="F:FMN binding"/>
    <property type="evidence" value="ECO:0007669"/>
    <property type="project" value="InterPro"/>
</dbReference>
<dbReference type="GO" id="GO:0016020">
    <property type="term" value="C:membrane"/>
    <property type="evidence" value="ECO:0007669"/>
    <property type="project" value="TreeGrafter"/>
</dbReference>
<dbReference type="GO" id="GO:0009055">
    <property type="term" value="F:electron transfer activity"/>
    <property type="evidence" value="ECO:0007669"/>
    <property type="project" value="InterPro"/>
</dbReference>
<dbReference type="SUPFAM" id="SSF52218">
    <property type="entry name" value="Flavoproteins"/>
    <property type="match status" value="1"/>
</dbReference>
<dbReference type="PROSITE" id="PS00201">
    <property type="entry name" value="FLAVODOXIN"/>
    <property type="match status" value="1"/>
</dbReference>
<dbReference type="InterPro" id="IPR001226">
    <property type="entry name" value="Flavodoxin_CS"/>
</dbReference>